<dbReference type="OrthoDB" id="9804721at2"/>
<evidence type="ECO:0000313" key="3">
    <source>
        <dbReference type="EMBL" id="AWL07000.1"/>
    </source>
</evidence>
<accession>A0A2S2DNP5</accession>
<evidence type="ECO:0000256" key="1">
    <source>
        <dbReference type="ARBA" id="ARBA00008791"/>
    </source>
</evidence>
<comment type="similarity">
    <text evidence="1">Belongs to the universal stress protein A family.</text>
</comment>
<reference evidence="3 4" key="1">
    <citation type="submission" date="2018-05" db="EMBL/GenBank/DDBJ databases">
        <title>Complete genome sequence of Massilia oculi sp. nov. CCUG 43427T (=DSM 26321T), the type strain of M. oculi, and comparison with genome sequences of other Massilia strains.</title>
        <authorList>
            <person name="Zhu B."/>
        </authorList>
    </citation>
    <scope>NUCLEOTIDE SEQUENCE [LARGE SCALE GENOMIC DNA]</scope>
    <source>
        <strain evidence="3 4">CCUG 43427</strain>
    </source>
</reference>
<dbReference type="Proteomes" id="UP000245820">
    <property type="component" value="Chromosome"/>
</dbReference>
<sequence length="279" mass="29566">MYKTILVHADLSVHAPARMRWAATLAHAHGAHLVGAAMLGVSRTILPHGCRWQPGSLEASYFEPLADSARSALSRFSAIAGEAAVSCEARLVCDTADDGLARQARSADLVVISQDDPDESAPGMGTRLPEYVILNSARPVLVVPRTDPAPALAPRILVGWDGSKEASGALAAALPLLQRALAVVVVGLTLPQRGGQDAWFEADQQELSGFLHRHGVSAHFCTREERHGSGRDLLALAQEMDCGLLVMGCFGHSRFHELCVGGATRTILADATLPVLLAH</sequence>
<proteinExistence type="inferred from homology"/>
<dbReference type="CDD" id="cd00293">
    <property type="entry name" value="USP-like"/>
    <property type="match status" value="2"/>
</dbReference>
<name>A0A2S2DNP5_9BURK</name>
<evidence type="ECO:0000259" key="2">
    <source>
        <dbReference type="Pfam" id="PF00582"/>
    </source>
</evidence>
<dbReference type="PANTHER" id="PTHR46268">
    <property type="entry name" value="STRESS RESPONSE PROTEIN NHAX"/>
    <property type="match status" value="1"/>
</dbReference>
<dbReference type="Gene3D" id="3.40.50.12370">
    <property type="match status" value="1"/>
</dbReference>
<dbReference type="KEGG" id="mtim:DIR46_22940"/>
<keyword evidence="4" id="KW-1185">Reference proteome</keyword>
<dbReference type="AlphaFoldDB" id="A0A2S2DNP5"/>
<dbReference type="EMBL" id="CP029343">
    <property type="protein sequence ID" value="AWL07000.1"/>
    <property type="molecule type" value="Genomic_DNA"/>
</dbReference>
<dbReference type="Pfam" id="PF00582">
    <property type="entry name" value="Usp"/>
    <property type="match status" value="1"/>
</dbReference>
<dbReference type="SUPFAM" id="SSF52402">
    <property type="entry name" value="Adenine nucleotide alpha hydrolases-like"/>
    <property type="match status" value="2"/>
</dbReference>
<dbReference type="RefSeq" id="WP_109347296.1">
    <property type="nucleotide sequence ID" value="NZ_CP029343.1"/>
</dbReference>
<dbReference type="InterPro" id="IPR006016">
    <property type="entry name" value="UspA"/>
</dbReference>
<evidence type="ECO:0000313" key="4">
    <source>
        <dbReference type="Proteomes" id="UP000245820"/>
    </source>
</evidence>
<dbReference type="PRINTS" id="PR01438">
    <property type="entry name" value="UNVRSLSTRESS"/>
</dbReference>
<dbReference type="InterPro" id="IPR006015">
    <property type="entry name" value="Universal_stress_UspA"/>
</dbReference>
<feature type="domain" description="UspA" evidence="2">
    <location>
        <begin position="155"/>
        <end position="278"/>
    </location>
</feature>
<dbReference type="PANTHER" id="PTHR46268:SF15">
    <property type="entry name" value="UNIVERSAL STRESS PROTEIN HP_0031"/>
    <property type="match status" value="1"/>
</dbReference>
<organism evidence="3 4">
    <name type="scientific">Massilia oculi</name>
    <dbReference type="NCBI Taxonomy" id="945844"/>
    <lineage>
        <taxon>Bacteria</taxon>
        <taxon>Pseudomonadati</taxon>
        <taxon>Pseudomonadota</taxon>
        <taxon>Betaproteobacteria</taxon>
        <taxon>Burkholderiales</taxon>
        <taxon>Oxalobacteraceae</taxon>
        <taxon>Telluria group</taxon>
        <taxon>Massilia</taxon>
    </lineage>
</organism>
<gene>
    <name evidence="3" type="ORF">DIR46_22940</name>
</gene>
<protein>
    <submittedName>
        <fullName evidence="3">Universal stress protein</fullName>
    </submittedName>
</protein>